<dbReference type="SUPFAM" id="SSF51905">
    <property type="entry name" value="FAD/NAD(P)-binding domain"/>
    <property type="match status" value="1"/>
</dbReference>
<name>A0A0D2HBX2_CLAB1</name>
<evidence type="ECO:0000256" key="4">
    <source>
        <dbReference type="ARBA" id="ARBA00023033"/>
    </source>
</evidence>
<dbReference type="GO" id="GO:0004497">
    <property type="term" value="F:monooxygenase activity"/>
    <property type="evidence" value="ECO:0007669"/>
    <property type="project" value="UniProtKB-KW"/>
</dbReference>
<dbReference type="PANTHER" id="PTHR46972:SF1">
    <property type="entry name" value="FAD DEPENDENT OXIDOREDUCTASE DOMAIN-CONTAINING PROTEIN"/>
    <property type="match status" value="1"/>
</dbReference>
<dbReference type="PANTHER" id="PTHR46972">
    <property type="entry name" value="MONOOXYGENASE ASQM-RELATED"/>
    <property type="match status" value="1"/>
</dbReference>
<organism evidence="6 7">
    <name type="scientific">Cladophialophora bantiana (strain ATCC 10958 / CBS 173.52 / CDC B-1940 / NIH 8579)</name>
    <name type="common">Xylohypha bantiana</name>
    <dbReference type="NCBI Taxonomy" id="1442370"/>
    <lineage>
        <taxon>Eukaryota</taxon>
        <taxon>Fungi</taxon>
        <taxon>Dikarya</taxon>
        <taxon>Ascomycota</taxon>
        <taxon>Pezizomycotina</taxon>
        <taxon>Eurotiomycetes</taxon>
        <taxon>Chaetothyriomycetidae</taxon>
        <taxon>Chaetothyriales</taxon>
        <taxon>Herpotrichiellaceae</taxon>
        <taxon>Cladophialophora</taxon>
    </lineage>
</organism>
<evidence type="ECO:0000256" key="2">
    <source>
        <dbReference type="ARBA" id="ARBA00022827"/>
    </source>
</evidence>
<keyword evidence="2" id="KW-0274">FAD</keyword>
<dbReference type="AlphaFoldDB" id="A0A0D2HBX2"/>
<protein>
    <recommendedName>
        <fullName evidence="5">FAD-binding domain-containing protein</fullName>
    </recommendedName>
</protein>
<accession>A0A0D2HBX2</accession>
<gene>
    <name evidence="6" type="ORF">Z519_10989</name>
</gene>
<evidence type="ECO:0000256" key="1">
    <source>
        <dbReference type="ARBA" id="ARBA00022630"/>
    </source>
</evidence>
<dbReference type="VEuPathDB" id="FungiDB:Z519_10989"/>
<dbReference type="Gene3D" id="3.50.50.60">
    <property type="entry name" value="FAD/NAD(P)-binding domain"/>
    <property type="match status" value="1"/>
</dbReference>
<dbReference type="HOGENOM" id="CLU_009665_4_0_1"/>
<keyword evidence="4" id="KW-0503">Monooxygenase</keyword>
<evidence type="ECO:0000256" key="3">
    <source>
        <dbReference type="ARBA" id="ARBA00023002"/>
    </source>
</evidence>
<dbReference type="InterPro" id="IPR002938">
    <property type="entry name" value="FAD-bd"/>
</dbReference>
<dbReference type="Pfam" id="PF01494">
    <property type="entry name" value="FAD_binding_3"/>
    <property type="match status" value="2"/>
</dbReference>
<dbReference type="Proteomes" id="UP000053789">
    <property type="component" value="Unassembled WGS sequence"/>
</dbReference>
<evidence type="ECO:0000313" key="7">
    <source>
        <dbReference type="Proteomes" id="UP000053789"/>
    </source>
</evidence>
<dbReference type="PRINTS" id="PR00420">
    <property type="entry name" value="RNGMNOXGNASE"/>
</dbReference>
<reference evidence="6" key="1">
    <citation type="submission" date="2015-01" db="EMBL/GenBank/DDBJ databases">
        <title>The Genome Sequence of Cladophialophora bantiana CBS 173.52.</title>
        <authorList>
            <consortium name="The Broad Institute Genomics Platform"/>
            <person name="Cuomo C."/>
            <person name="de Hoog S."/>
            <person name="Gorbushina A."/>
            <person name="Stielow B."/>
            <person name="Teixiera M."/>
            <person name="Abouelleil A."/>
            <person name="Chapman S.B."/>
            <person name="Priest M."/>
            <person name="Young S.K."/>
            <person name="Wortman J."/>
            <person name="Nusbaum C."/>
            <person name="Birren B."/>
        </authorList>
    </citation>
    <scope>NUCLEOTIDE SEQUENCE [LARGE SCALE GENOMIC DNA]</scope>
    <source>
        <strain evidence="6">CBS 173.52</strain>
    </source>
</reference>
<dbReference type="RefSeq" id="XP_016615089.1">
    <property type="nucleotide sequence ID" value="XM_016768702.1"/>
</dbReference>
<proteinExistence type="predicted"/>
<dbReference type="GO" id="GO:0071949">
    <property type="term" value="F:FAD binding"/>
    <property type="evidence" value="ECO:0007669"/>
    <property type="project" value="InterPro"/>
</dbReference>
<feature type="domain" description="FAD-binding" evidence="5">
    <location>
        <begin position="313"/>
        <end position="354"/>
    </location>
</feature>
<feature type="domain" description="FAD-binding" evidence="5">
    <location>
        <begin position="8"/>
        <end position="237"/>
    </location>
</feature>
<dbReference type="InterPro" id="IPR036188">
    <property type="entry name" value="FAD/NAD-bd_sf"/>
</dbReference>
<evidence type="ECO:0000259" key="5">
    <source>
        <dbReference type="Pfam" id="PF01494"/>
    </source>
</evidence>
<dbReference type="GeneID" id="27703917"/>
<evidence type="ECO:0000313" key="6">
    <source>
        <dbReference type="EMBL" id="KIW88420.1"/>
    </source>
</evidence>
<keyword evidence="3" id="KW-0560">Oxidoreductase</keyword>
<keyword evidence="1" id="KW-0285">Flavoprotein</keyword>
<sequence>MSSCNPTIAIIGAGPAGLTLGVLLYNRGIPFNIFELRQLPTIDELAKPSGSLDLHEGSGLAAIKECGLFDQFLPLTEECSEDDRIADKDGNILYADGGEHSNRPEISRHALTKLLLSCLPADVVRWEHKLVSAASSTTSGYTRTELNFGPKGKHIFDLVVGADGAWSRVRELLTDVKPHYAGIQNITATVRHITEKHSHLAELVGRGTFAALGIRHGVCSQRGAQDSARIYVFVTTSDEDFATSAGLAGKTATNAKDLLLADDALFGKWGTKIKELVSVVFDAETADNPGASVDVKPLYTLPVGISWEHKAGLTVIGDAAHLMCPWAGEGVNVAMCDSLLLSRAIVKAYEVTGRDAGAFQRALEPLLNEFEVNMMARAKEKAEETFRNGQVMFGECGAAGMVELFRSHGQPEQ</sequence>
<dbReference type="EMBL" id="KN846999">
    <property type="protein sequence ID" value="KIW88420.1"/>
    <property type="molecule type" value="Genomic_DNA"/>
</dbReference>
<dbReference type="OrthoDB" id="655030at2759"/>
<keyword evidence="7" id="KW-1185">Reference proteome</keyword>